<keyword evidence="4 8" id="KW-0297">G-protein coupled receptor</keyword>
<dbReference type="EnsemblMetazoa" id="XM_021054907.2">
    <property type="protein sequence ID" value="XP_020910566.1"/>
    <property type="gene ID" value="LOC110248386"/>
</dbReference>
<dbReference type="RefSeq" id="XP_020910566.1">
    <property type="nucleotide sequence ID" value="XM_021054907.2"/>
</dbReference>
<evidence type="ECO:0000256" key="4">
    <source>
        <dbReference type="ARBA" id="ARBA00023040"/>
    </source>
</evidence>
<dbReference type="GO" id="GO:0005886">
    <property type="term" value="C:plasma membrane"/>
    <property type="evidence" value="ECO:0007669"/>
    <property type="project" value="TreeGrafter"/>
</dbReference>
<evidence type="ECO:0000256" key="3">
    <source>
        <dbReference type="ARBA" id="ARBA00022989"/>
    </source>
</evidence>
<dbReference type="Pfam" id="PF00001">
    <property type="entry name" value="7tm_1"/>
    <property type="match status" value="1"/>
</dbReference>
<keyword evidence="5 9" id="KW-0472">Membrane</keyword>
<comment type="subcellular location">
    <subcellularLocation>
        <location evidence="1">Membrane</location>
        <topology evidence="1">Multi-pass membrane protein</topology>
    </subcellularLocation>
</comment>
<evidence type="ECO:0000256" key="9">
    <source>
        <dbReference type="SAM" id="Phobius"/>
    </source>
</evidence>
<evidence type="ECO:0000256" key="7">
    <source>
        <dbReference type="ARBA" id="ARBA00023224"/>
    </source>
</evidence>
<evidence type="ECO:0000313" key="12">
    <source>
        <dbReference type="Proteomes" id="UP000887567"/>
    </source>
</evidence>
<dbReference type="PANTHER" id="PTHR45695:SF9">
    <property type="entry name" value="LEUCOKININ RECEPTOR"/>
    <property type="match status" value="1"/>
</dbReference>
<keyword evidence="2 8" id="KW-0812">Transmembrane</keyword>
<dbReference type="OMA" id="INPICHI"/>
<feature type="transmembrane region" description="Helical" evidence="9">
    <location>
        <begin position="123"/>
        <end position="144"/>
    </location>
</feature>
<keyword evidence="6 8" id="KW-0675">Receptor</keyword>
<feature type="transmembrane region" description="Helical" evidence="9">
    <location>
        <begin position="164"/>
        <end position="187"/>
    </location>
</feature>
<dbReference type="AlphaFoldDB" id="A0A913XVM9"/>
<evidence type="ECO:0000256" key="1">
    <source>
        <dbReference type="ARBA" id="ARBA00004141"/>
    </source>
</evidence>
<evidence type="ECO:0000313" key="11">
    <source>
        <dbReference type="EnsemblMetazoa" id="XP_020910566.1"/>
    </source>
</evidence>
<dbReference type="InterPro" id="IPR000276">
    <property type="entry name" value="GPCR_Rhodpsn"/>
</dbReference>
<comment type="similarity">
    <text evidence="8">Belongs to the G-protein coupled receptor 1 family.</text>
</comment>
<feature type="transmembrane region" description="Helical" evidence="9">
    <location>
        <begin position="262"/>
        <end position="283"/>
    </location>
</feature>
<evidence type="ECO:0000256" key="5">
    <source>
        <dbReference type="ARBA" id="ARBA00023136"/>
    </source>
</evidence>
<dbReference type="PROSITE" id="PS00237">
    <property type="entry name" value="G_PROTEIN_RECEP_F1_1"/>
    <property type="match status" value="1"/>
</dbReference>
<dbReference type="OrthoDB" id="5959341at2759"/>
<feature type="domain" description="G-protein coupled receptors family 1 profile" evidence="10">
    <location>
        <begin position="25"/>
        <end position="279"/>
    </location>
</feature>
<organism evidence="11 12">
    <name type="scientific">Exaiptasia diaphana</name>
    <name type="common">Tropical sea anemone</name>
    <name type="synonym">Aiptasia pulchella</name>
    <dbReference type="NCBI Taxonomy" id="2652724"/>
    <lineage>
        <taxon>Eukaryota</taxon>
        <taxon>Metazoa</taxon>
        <taxon>Cnidaria</taxon>
        <taxon>Anthozoa</taxon>
        <taxon>Hexacorallia</taxon>
        <taxon>Actiniaria</taxon>
        <taxon>Aiptasiidae</taxon>
        <taxon>Exaiptasia</taxon>
    </lineage>
</organism>
<keyword evidence="7 8" id="KW-0807">Transducer</keyword>
<dbReference type="CDD" id="cd00637">
    <property type="entry name" value="7tm_classA_rhodopsin-like"/>
    <property type="match status" value="1"/>
</dbReference>
<feature type="transmembrane region" description="Helical" evidence="9">
    <location>
        <begin position="83"/>
        <end position="102"/>
    </location>
</feature>
<feature type="transmembrane region" description="Helical" evidence="9">
    <location>
        <begin position="45"/>
        <end position="68"/>
    </location>
</feature>
<proteinExistence type="inferred from homology"/>
<feature type="transmembrane region" description="Helical" evidence="9">
    <location>
        <begin position="221"/>
        <end position="242"/>
    </location>
</feature>
<dbReference type="Gene3D" id="1.20.1070.10">
    <property type="entry name" value="Rhodopsin 7-helix transmembrane proteins"/>
    <property type="match status" value="1"/>
</dbReference>
<accession>A0A913XVM9</accession>
<dbReference type="PANTHER" id="PTHR45695">
    <property type="entry name" value="LEUCOKININ RECEPTOR-RELATED"/>
    <property type="match status" value="1"/>
</dbReference>
<dbReference type="SUPFAM" id="SSF81321">
    <property type="entry name" value="Family A G protein-coupled receptor-like"/>
    <property type="match status" value="1"/>
</dbReference>
<dbReference type="PROSITE" id="PS50262">
    <property type="entry name" value="G_PROTEIN_RECEP_F1_2"/>
    <property type="match status" value="1"/>
</dbReference>
<dbReference type="InterPro" id="IPR017452">
    <property type="entry name" value="GPCR_Rhodpsn_7TM"/>
</dbReference>
<dbReference type="KEGG" id="epa:110248386"/>
<feature type="transmembrane region" description="Helical" evidence="9">
    <location>
        <begin position="14"/>
        <end position="33"/>
    </location>
</feature>
<evidence type="ECO:0000256" key="2">
    <source>
        <dbReference type="ARBA" id="ARBA00022692"/>
    </source>
</evidence>
<keyword evidence="12" id="KW-1185">Reference proteome</keyword>
<evidence type="ECO:0000259" key="10">
    <source>
        <dbReference type="PROSITE" id="PS50262"/>
    </source>
</evidence>
<dbReference type="PRINTS" id="PR00237">
    <property type="entry name" value="GPCRRHODOPSN"/>
</dbReference>
<dbReference type="Proteomes" id="UP000887567">
    <property type="component" value="Unplaced"/>
</dbReference>
<protein>
    <recommendedName>
        <fullName evidence="10">G-protein coupled receptors family 1 profile domain-containing protein</fullName>
    </recommendedName>
</protein>
<sequence length="321" mass="37007">MGEFEDRSAIRNSWMSIAMIFSIIGNVLLIIVITRNGRFHNVTNAYNLSLSLSDLIKVFSFIPIYLVYADLRTWPFGVEGCQIFSLIFYTSFGVSGLILMCLSYERYHLIVLPSKKQMTVRQAVYLIMAACVFSFLISCFLIPFLQIIPTQYGQRCTIKASKDWHLVIVITMTILSQVVPGMFFLVIHALTVRKLRRDAQEVEVRNQSLAARNRFRRNSRAIRILVIEAVSWVICLIPFLVFTFVQVEKTGESVKPFSWEFLITNCTLVAQTVVNPALHFILIKEFRNELRIMWNSILKKLQVNQVEPNRNTENEVTEFAG</sequence>
<reference evidence="11" key="1">
    <citation type="submission" date="2022-11" db="UniProtKB">
        <authorList>
            <consortium name="EnsemblMetazoa"/>
        </authorList>
    </citation>
    <scope>IDENTIFICATION</scope>
</reference>
<evidence type="ECO:0000256" key="8">
    <source>
        <dbReference type="RuleBase" id="RU000688"/>
    </source>
</evidence>
<evidence type="ECO:0000256" key="6">
    <source>
        <dbReference type="ARBA" id="ARBA00023170"/>
    </source>
</evidence>
<name>A0A913XVM9_EXADI</name>
<keyword evidence="3 9" id="KW-1133">Transmembrane helix</keyword>
<dbReference type="GeneID" id="110248386"/>
<dbReference type="GO" id="GO:0004930">
    <property type="term" value="F:G protein-coupled receptor activity"/>
    <property type="evidence" value="ECO:0007669"/>
    <property type="project" value="UniProtKB-KW"/>
</dbReference>